<dbReference type="SUPFAM" id="SSF52540">
    <property type="entry name" value="P-loop containing nucleoside triphosphate hydrolases"/>
    <property type="match status" value="1"/>
</dbReference>
<dbReference type="InterPro" id="IPR049163">
    <property type="entry name" value="Pif1-like_2B_dom"/>
</dbReference>
<dbReference type="InterPro" id="IPR051055">
    <property type="entry name" value="PIF1_helicase"/>
</dbReference>
<dbReference type="InterPro" id="IPR027417">
    <property type="entry name" value="P-loop_NTPase"/>
</dbReference>
<evidence type="ECO:0000313" key="2">
    <source>
        <dbReference type="EMBL" id="CAG2198023.1"/>
    </source>
</evidence>
<protein>
    <recommendedName>
        <fullName evidence="1">DNA helicase Pif1-like 2B domain-containing protein</fullName>
    </recommendedName>
</protein>
<proteinExistence type="predicted"/>
<dbReference type="Pfam" id="PF21530">
    <property type="entry name" value="Pif1_2B_dom"/>
    <property type="match status" value="1"/>
</dbReference>
<dbReference type="AlphaFoldDB" id="A0A8S3QN37"/>
<dbReference type="PANTHER" id="PTHR47642:SF8">
    <property type="entry name" value="ATP-DEPENDENT DNA HELICASE"/>
    <property type="match status" value="1"/>
</dbReference>
<reference evidence="2" key="1">
    <citation type="submission" date="2021-03" db="EMBL/GenBank/DDBJ databases">
        <authorList>
            <person name="Bekaert M."/>
        </authorList>
    </citation>
    <scope>NUCLEOTIDE SEQUENCE</scope>
</reference>
<dbReference type="Proteomes" id="UP000683360">
    <property type="component" value="Unassembled WGS sequence"/>
</dbReference>
<evidence type="ECO:0000259" key="1">
    <source>
        <dbReference type="Pfam" id="PF21530"/>
    </source>
</evidence>
<evidence type="ECO:0000313" key="3">
    <source>
        <dbReference type="Proteomes" id="UP000683360"/>
    </source>
</evidence>
<gene>
    <name evidence="2" type="ORF">MEDL_12805</name>
</gene>
<sequence>MDSISIAVRKAYSHSLGEAVNVGMLKDPDSNISPQEYKSALELSKRGKLIIYKRNPTEIQINSYNKHLLRAWEANLDVQYCLDPYACIAYMVAYITKDEREMSQILQAVSNEANTLDFKSSMKNSNFSTVYVPADKPEKRICLLKPISSVKDKEAEDEDVYQTSILDRYAARPTKLENLCLAKFSIWYTFDNSKKKVKAVNMILNQLNNTASSTITLKIELGQMRKTRKPAILKYHKYSELKEKEDYSYSQLLLNRQDLEHHEDIIEEALDQFESIGPPEHSWDTIAPQCCENLALMDISKKKSDPLRMFISNGPGTGKSHSIFGIYQMALRKLQTIGDNPDDVHFLLTASAGTAAHNISVLAFEDLFHLPPVMQQFVFKPSKDPLSRMCDNLWDDFSLYELTDIMRQKDDFKFTELLNRIRNATFTNEDIEVLKRRGTTIHSLKHPIDCLHVYSTNAKVDQHNTKMLSTSKEPMDILKAVDKKPHDFKKINPKNDPRFTDGLPDEITVAVGPKIMLTRNVDVTDGLVNGAQGTIKMIMKRRNNSSTISNVVVLLVQFVDANTGSKERKQSRFPVENKRFSSATPIALSEISFTLS</sequence>
<name>A0A8S3QN37_MYTED</name>
<keyword evidence="3" id="KW-1185">Reference proteome</keyword>
<organism evidence="2 3">
    <name type="scientific">Mytilus edulis</name>
    <name type="common">Blue mussel</name>
    <dbReference type="NCBI Taxonomy" id="6550"/>
    <lineage>
        <taxon>Eukaryota</taxon>
        <taxon>Metazoa</taxon>
        <taxon>Spiralia</taxon>
        <taxon>Lophotrochozoa</taxon>
        <taxon>Mollusca</taxon>
        <taxon>Bivalvia</taxon>
        <taxon>Autobranchia</taxon>
        <taxon>Pteriomorphia</taxon>
        <taxon>Mytilida</taxon>
        <taxon>Mytiloidea</taxon>
        <taxon>Mytilidae</taxon>
        <taxon>Mytilinae</taxon>
        <taxon>Mytilus</taxon>
    </lineage>
</organism>
<dbReference type="OrthoDB" id="6102502at2759"/>
<comment type="caution">
    <text evidence="2">The sequence shown here is derived from an EMBL/GenBank/DDBJ whole genome shotgun (WGS) entry which is preliminary data.</text>
</comment>
<dbReference type="PANTHER" id="PTHR47642">
    <property type="entry name" value="ATP-DEPENDENT DNA HELICASE"/>
    <property type="match status" value="1"/>
</dbReference>
<feature type="domain" description="DNA helicase Pif1-like 2B" evidence="1">
    <location>
        <begin position="511"/>
        <end position="535"/>
    </location>
</feature>
<accession>A0A8S3QN37</accession>
<dbReference type="EMBL" id="CAJPWZ010000660">
    <property type="protein sequence ID" value="CAG2198023.1"/>
    <property type="molecule type" value="Genomic_DNA"/>
</dbReference>